<keyword evidence="2" id="KW-0472">Membrane</keyword>
<protein>
    <recommendedName>
        <fullName evidence="5">Methyltransferase type 11 domain-containing protein</fullName>
    </recommendedName>
</protein>
<dbReference type="AlphaFoldDB" id="A0ABD3VU39"/>
<dbReference type="InterPro" id="IPR029063">
    <property type="entry name" value="SAM-dependent_MTases_sf"/>
</dbReference>
<gene>
    <name evidence="3" type="ORF">ACJMK2_006505</name>
</gene>
<feature type="transmembrane region" description="Helical" evidence="2">
    <location>
        <begin position="20"/>
        <end position="36"/>
    </location>
</feature>
<keyword evidence="4" id="KW-1185">Reference proteome</keyword>
<dbReference type="Proteomes" id="UP001634394">
    <property type="component" value="Unassembled WGS sequence"/>
</dbReference>
<evidence type="ECO:0008006" key="5">
    <source>
        <dbReference type="Google" id="ProtNLM"/>
    </source>
</evidence>
<comment type="caution">
    <text evidence="3">The sequence shown here is derived from an EMBL/GenBank/DDBJ whole genome shotgun (WGS) entry which is preliminary data.</text>
</comment>
<evidence type="ECO:0000313" key="3">
    <source>
        <dbReference type="EMBL" id="KAL3864855.1"/>
    </source>
</evidence>
<evidence type="ECO:0000256" key="1">
    <source>
        <dbReference type="SAM" id="MobiDB-lite"/>
    </source>
</evidence>
<evidence type="ECO:0000313" key="4">
    <source>
        <dbReference type="Proteomes" id="UP001634394"/>
    </source>
</evidence>
<dbReference type="SUPFAM" id="SSF53335">
    <property type="entry name" value="S-adenosyl-L-methionine-dependent methyltransferases"/>
    <property type="match status" value="1"/>
</dbReference>
<proteinExistence type="predicted"/>
<keyword evidence="2" id="KW-0812">Transmembrane</keyword>
<sequence length="301" mass="34742">MTQIFRMHGYCRQWDNKKIVLSVSLVTVIALVWFISDNRNEYSWIHRYEQNSYRPLFELTCDPHSKDCSIIHLLIRQRNEASKKANELQQKVGRMQCQRNERSNGSHTSDTGGWCHNSGQHFADENLAEALSELFKGKRVASFGDGPGKYKELLENSGKGITYDAYDGAPFCNDTSQGKVKFLDLTLYQYGLPMYDWVISLEVAEHIPREFENVYISNINRHAREGVVLSWAVPGQGGYAHINNHPLYYVVQIMKENGLHHNPEKSEVLKKAAKISWLKQNVNVYMRRQENQGDSMMHLLT</sequence>
<dbReference type="EMBL" id="JBJQND010000010">
    <property type="protein sequence ID" value="KAL3864855.1"/>
    <property type="molecule type" value="Genomic_DNA"/>
</dbReference>
<reference evidence="3 4" key="1">
    <citation type="submission" date="2024-11" db="EMBL/GenBank/DDBJ databases">
        <title>Chromosome-level genome assembly of the freshwater bivalve Anodonta woodiana.</title>
        <authorList>
            <person name="Chen X."/>
        </authorList>
    </citation>
    <scope>NUCLEOTIDE SEQUENCE [LARGE SCALE GENOMIC DNA]</scope>
    <source>
        <strain evidence="3">MN2024</strain>
        <tissue evidence="3">Gills</tissue>
    </source>
</reference>
<accession>A0ABD3VU39</accession>
<organism evidence="3 4">
    <name type="scientific">Sinanodonta woodiana</name>
    <name type="common">Chinese pond mussel</name>
    <name type="synonym">Anodonta woodiana</name>
    <dbReference type="NCBI Taxonomy" id="1069815"/>
    <lineage>
        <taxon>Eukaryota</taxon>
        <taxon>Metazoa</taxon>
        <taxon>Spiralia</taxon>
        <taxon>Lophotrochozoa</taxon>
        <taxon>Mollusca</taxon>
        <taxon>Bivalvia</taxon>
        <taxon>Autobranchia</taxon>
        <taxon>Heteroconchia</taxon>
        <taxon>Palaeoheterodonta</taxon>
        <taxon>Unionida</taxon>
        <taxon>Unionoidea</taxon>
        <taxon>Unionidae</taxon>
        <taxon>Unioninae</taxon>
        <taxon>Sinanodonta</taxon>
    </lineage>
</organism>
<keyword evidence="2" id="KW-1133">Transmembrane helix</keyword>
<name>A0ABD3VU39_SINWO</name>
<evidence type="ECO:0000256" key="2">
    <source>
        <dbReference type="SAM" id="Phobius"/>
    </source>
</evidence>
<feature type="region of interest" description="Disordered" evidence="1">
    <location>
        <begin position="91"/>
        <end position="111"/>
    </location>
</feature>
<dbReference type="Gene3D" id="3.40.50.150">
    <property type="entry name" value="Vaccinia Virus protein VP39"/>
    <property type="match status" value="1"/>
</dbReference>